<dbReference type="Gene3D" id="3.10.180.10">
    <property type="entry name" value="2,3-Dihydroxybiphenyl 1,2-Dioxygenase, domain 1"/>
    <property type="match status" value="1"/>
</dbReference>
<evidence type="ECO:0000313" key="1">
    <source>
        <dbReference type="EMBL" id="AQS38134.1"/>
    </source>
</evidence>
<evidence type="ECO:0008006" key="3">
    <source>
        <dbReference type="Google" id="ProtNLM"/>
    </source>
</evidence>
<dbReference type="EMBL" id="CP014782">
    <property type="protein sequence ID" value="AQS38134.1"/>
    <property type="molecule type" value="Genomic_DNA"/>
</dbReference>
<dbReference type="Proteomes" id="UP000189545">
    <property type="component" value="Chromosome"/>
</dbReference>
<reference evidence="1 2" key="1">
    <citation type="submission" date="2016-03" db="EMBL/GenBank/DDBJ databases">
        <title>Complete genome sequence of Shewanella psychrophila WP2, a deep sea bacterium isolated from west Pacific sediment.</title>
        <authorList>
            <person name="Xu G."/>
            <person name="Jian H."/>
        </authorList>
    </citation>
    <scope>NUCLEOTIDE SEQUENCE [LARGE SCALE GENOMIC DNA]</scope>
    <source>
        <strain evidence="1 2">WP2</strain>
    </source>
</reference>
<dbReference type="OrthoDB" id="9804944at2"/>
<dbReference type="InterPro" id="IPR029068">
    <property type="entry name" value="Glyas_Bleomycin-R_OHBP_Dase"/>
</dbReference>
<evidence type="ECO:0000313" key="2">
    <source>
        <dbReference type="Proteomes" id="UP000189545"/>
    </source>
</evidence>
<dbReference type="STRING" id="225848.Sps_02987"/>
<protein>
    <recommendedName>
        <fullName evidence="3">VOC domain-containing protein</fullName>
    </recommendedName>
</protein>
<dbReference type="AlphaFoldDB" id="A0A1S6HRM2"/>
<dbReference type="KEGG" id="spsw:Sps_02987"/>
<gene>
    <name evidence="1" type="ORF">Sps_02987</name>
</gene>
<sequence>MAITFNHLNLLASAHSDAVKIFVDVLGLEIGSRPNFPFKGQWLYQGDQALVHIIESEEEQACRLGHIAFDINMSLPELTMKLQQQALKYNIFQVPDSSIVQVFVKLGDLVFELQTKHVNSQQAFDIFSHHQELL</sequence>
<proteinExistence type="predicted"/>
<keyword evidence="2" id="KW-1185">Reference proteome</keyword>
<organism evidence="1 2">
    <name type="scientific">Shewanella psychrophila</name>
    <dbReference type="NCBI Taxonomy" id="225848"/>
    <lineage>
        <taxon>Bacteria</taxon>
        <taxon>Pseudomonadati</taxon>
        <taxon>Pseudomonadota</taxon>
        <taxon>Gammaproteobacteria</taxon>
        <taxon>Alteromonadales</taxon>
        <taxon>Shewanellaceae</taxon>
        <taxon>Shewanella</taxon>
    </lineage>
</organism>
<accession>A0A1S6HRM2</accession>
<name>A0A1S6HRM2_9GAMM</name>
<dbReference type="RefSeq" id="WP_077753218.1">
    <property type="nucleotide sequence ID" value="NZ_CP014782.1"/>
</dbReference>
<dbReference type="SUPFAM" id="SSF54593">
    <property type="entry name" value="Glyoxalase/Bleomycin resistance protein/Dihydroxybiphenyl dioxygenase"/>
    <property type="match status" value="1"/>
</dbReference>